<organism evidence="3">
    <name type="scientific">Cladocopium goreaui</name>
    <dbReference type="NCBI Taxonomy" id="2562237"/>
    <lineage>
        <taxon>Eukaryota</taxon>
        <taxon>Sar</taxon>
        <taxon>Alveolata</taxon>
        <taxon>Dinophyceae</taxon>
        <taxon>Suessiales</taxon>
        <taxon>Symbiodiniaceae</taxon>
        <taxon>Cladocopium</taxon>
    </lineage>
</organism>
<protein>
    <submittedName>
        <fullName evidence="3">Uncharacterized protein</fullName>
    </submittedName>
</protein>
<evidence type="ECO:0000256" key="1">
    <source>
        <dbReference type="SAM" id="Coils"/>
    </source>
</evidence>
<dbReference type="EMBL" id="CAMXCT020006793">
    <property type="protein sequence ID" value="CAL1173524.1"/>
    <property type="molecule type" value="Genomic_DNA"/>
</dbReference>
<dbReference type="Proteomes" id="UP001152797">
    <property type="component" value="Unassembled WGS sequence"/>
</dbReference>
<gene>
    <name evidence="3" type="ORF">C1SCF055_LOCUS44591</name>
</gene>
<reference evidence="4" key="2">
    <citation type="submission" date="2024-04" db="EMBL/GenBank/DDBJ databases">
        <authorList>
            <person name="Chen Y."/>
            <person name="Shah S."/>
            <person name="Dougan E. K."/>
            <person name="Thang M."/>
            <person name="Chan C."/>
        </authorList>
    </citation>
    <scope>NUCLEOTIDE SEQUENCE [LARGE SCALE GENOMIC DNA]</scope>
</reference>
<accession>A0A9P1GRZ0</accession>
<evidence type="ECO:0000313" key="3">
    <source>
        <dbReference type="EMBL" id="CAI4020149.1"/>
    </source>
</evidence>
<dbReference type="EMBL" id="CAMXCT030006793">
    <property type="protein sequence ID" value="CAL4807461.1"/>
    <property type="molecule type" value="Genomic_DNA"/>
</dbReference>
<evidence type="ECO:0000256" key="2">
    <source>
        <dbReference type="SAM" id="MobiDB-lite"/>
    </source>
</evidence>
<evidence type="ECO:0000313" key="4">
    <source>
        <dbReference type="EMBL" id="CAL1173524.1"/>
    </source>
</evidence>
<feature type="region of interest" description="Disordered" evidence="2">
    <location>
        <begin position="36"/>
        <end position="55"/>
    </location>
</feature>
<reference evidence="3" key="1">
    <citation type="submission" date="2022-10" db="EMBL/GenBank/DDBJ databases">
        <authorList>
            <person name="Chen Y."/>
            <person name="Dougan E. K."/>
            <person name="Chan C."/>
            <person name="Rhodes N."/>
            <person name="Thang M."/>
        </authorList>
    </citation>
    <scope>NUCLEOTIDE SEQUENCE</scope>
</reference>
<dbReference type="EMBL" id="CAMXCT010006793">
    <property type="protein sequence ID" value="CAI4020149.1"/>
    <property type="molecule type" value="Genomic_DNA"/>
</dbReference>
<feature type="coiled-coil region" evidence="1">
    <location>
        <begin position="143"/>
        <end position="170"/>
    </location>
</feature>
<feature type="coiled-coil region" evidence="1">
    <location>
        <begin position="361"/>
        <end position="426"/>
    </location>
</feature>
<sequence length="561" mass="63867">MLPIQHENLQLLVSLIQTRLSSRQLKWHNEQLSAEMEQIKGGSSSPTDPTAAEVEDRMDGLEDALKLCVAELIALIVSWQRQMEGEQRKDLSVEYERCRMEMQDLAIHQEKEVESLMERLAPSRIRDRFSGKCHANEVTELRKSLELRQKRSLEETMAALEQEEVVLAESCMALDDEESKMQSEMQVESEEAEALRRMRLEVGKLETLRNRLEASEQTALSNRRKSHQECVFWEDRIQHYARVREELTDSAWVMSHELQEKILETEAAADDLKMLRPLETPKGNPELQEEETAIRLQLARAEKALAPKQREVAEALNESFELRKALTSAYNNRSAAKIAEAEAAREVRSSRRRNAGLRESLKKQLTSVAELKESKREVEAKDRKVLLLQRRALHEELADTESNALAEELRVKTSELQLEAQTARRLRVDIRDMRAKQQHRLRQRSKTVGSVSSAPLALENSVPSSISSADVQKQLRKREQQLQLLRTSLSSDGQRYPFTGSAESEKKGAVDYGARSVPGVPGVPALVRCPVVTVNNFVQVRPNNPVTQRVHMVHGVSSRSV</sequence>
<keyword evidence="1" id="KW-0175">Coiled coil</keyword>
<comment type="caution">
    <text evidence="3">The sequence shown here is derived from an EMBL/GenBank/DDBJ whole genome shotgun (WGS) entry which is preliminary data.</text>
</comment>
<evidence type="ECO:0000313" key="5">
    <source>
        <dbReference type="Proteomes" id="UP001152797"/>
    </source>
</evidence>
<keyword evidence="5" id="KW-1185">Reference proteome</keyword>
<name>A0A9P1GRZ0_9DINO</name>
<dbReference type="AlphaFoldDB" id="A0A9P1GRZ0"/>
<feature type="coiled-coil region" evidence="1">
    <location>
        <begin position="195"/>
        <end position="225"/>
    </location>
</feature>
<feature type="compositionally biased region" description="Basic residues" evidence="2">
    <location>
        <begin position="436"/>
        <end position="445"/>
    </location>
</feature>
<feature type="region of interest" description="Disordered" evidence="2">
    <location>
        <begin position="436"/>
        <end position="456"/>
    </location>
</feature>
<proteinExistence type="predicted"/>